<feature type="compositionally biased region" description="Basic and acidic residues" evidence="1">
    <location>
        <begin position="10"/>
        <end position="20"/>
    </location>
</feature>
<dbReference type="EMBL" id="BMOE01000002">
    <property type="protein sequence ID" value="GGJ66509.1"/>
    <property type="molecule type" value="Genomic_DNA"/>
</dbReference>
<feature type="region of interest" description="Disordered" evidence="1">
    <location>
        <begin position="1"/>
        <end position="37"/>
    </location>
</feature>
<gene>
    <name evidence="2" type="ORF">GCM10008939_08240</name>
</gene>
<accession>A0A917P8A3</accession>
<keyword evidence="3" id="KW-1185">Reference proteome</keyword>
<dbReference type="AlphaFoldDB" id="A0A917P8A3"/>
<dbReference type="Proteomes" id="UP000635726">
    <property type="component" value="Unassembled WGS sequence"/>
</dbReference>
<organism evidence="2 3">
    <name type="scientific">Deinococcus aquiradiocola</name>
    <dbReference type="NCBI Taxonomy" id="393059"/>
    <lineage>
        <taxon>Bacteria</taxon>
        <taxon>Thermotogati</taxon>
        <taxon>Deinococcota</taxon>
        <taxon>Deinococci</taxon>
        <taxon>Deinococcales</taxon>
        <taxon>Deinococcaceae</taxon>
        <taxon>Deinococcus</taxon>
    </lineage>
</organism>
<protein>
    <submittedName>
        <fullName evidence="2">Uncharacterized protein</fullName>
    </submittedName>
</protein>
<reference evidence="2" key="1">
    <citation type="journal article" date="2014" name="Int. J. Syst. Evol. Microbiol.">
        <title>Complete genome sequence of Corynebacterium casei LMG S-19264T (=DSM 44701T), isolated from a smear-ripened cheese.</title>
        <authorList>
            <consortium name="US DOE Joint Genome Institute (JGI-PGF)"/>
            <person name="Walter F."/>
            <person name="Albersmeier A."/>
            <person name="Kalinowski J."/>
            <person name="Ruckert C."/>
        </authorList>
    </citation>
    <scope>NUCLEOTIDE SEQUENCE</scope>
    <source>
        <strain evidence="2">JCM 14371</strain>
    </source>
</reference>
<name>A0A917P8A3_9DEIO</name>
<reference evidence="2" key="2">
    <citation type="submission" date="2020-09" db="EMBL/GenBank/DDBJ databases">
        <authorList>
            <person name="Sun Q."/>
            <person name="Ohkuma M."/>
        </authorList>
    </citation>
    <scope>NUCLEOTIDE SEQUENCE</scope>
    <source>
        <strain evidence="2">JCM 14371</strain>
    </source>
</reference>
<proteinExistence type="predicted"/>
<sequence>MNPCALPAGRDPHADPRRSPEAGQGRGPLPPVTWDSPALPAGEATFALPAGFRNLPPYFSMEVRSKML</sequence>
<evidence type="ECO:0000313" key="2">
    <source>
        <dbReference type="EMBL" id="GGJ66509.1"/>
    </source>
</evidence>
<comment type="caution">
    <text evidence="2">The sequence shown here is derived from an EMBL/GenBank/DDBJ whole genome shotgun (WGS) entry which is preliminary data.</text>
</comment>
<evidence type="ECO:0000256" key="1">
    <source>
        <dbReference type="SAM" id="MobiDB-lite"/>
    </source>
</evidence>
<evidence type="ECO:0000313" key="3">
    <source>
        <dbReference type="Proteomes" id="UP000635726"/>
    </source>
</evidence>